<feature type="compositionally biased region" description="Basic residues" evidence="3">
    <location>
        <begin position="32"/>
        <end position="44"/>
    </location>
</feature>
<keyword evidence="1 2" id="KW-0175">Coiled coil</keyword>
<evidence type="ECO:0000256" key="2">
    <source>
        <dbReference type="SAM" id="Coils"/>
    </source>
</evidence>
<name>A0AAW0EW43_9TRYP</name>
<protein>
    <submittedName>
        <fullName evidence="4">Uncharacterized protein</fullName>
    </submittedName>
</protein>
<dbReference type="Proteomes" id="UP001430356">
    <property type="component" value="Unassembled WGS sequence"/>
</dbReference>
<dbReference type="GO" id="GO:0000149">
    <property type="term" value="F:SNARE binding"/>
    <property type="evidence" value="ECO:0007669"/>
    <property type="project" value="TreeGrafter"/>
</dbReference>
<dbReference type="PANTHER" id="PTHR15157:SF5">
    <property type="entry name" value="UV RADIATION RESISTANCE-ASSOCIATED GENE PROTEIN"/>
    <property type="match status" value="1"/>
</dbReference>
<evidence type="ECO:0000256" key="1">
    <source>
        <dbReference type="ARBA" id="ARBA00023054"/>
    </source>
</evidence>
<dbReference type="EMBL" id="JAECZO010000118">
    <property type="protein sequence ID" value="KAK7197752.1"/>
    <property type="molecule type" value="Genomic_DNA"/>
</dbReference>
<evidence type="ECO:0000256" key="3">
    <source>
        <dbReference type="SAM" id="MobiDB-lite"/>
    </source>
</evidence>
<dbReference type="PANTHER" id="PTHR15157">
    <property type="entry name" value="UV RADIATION RESISTANCE-ASSOCIATED GENE PROTEIN"/>
    <property type="match status" value="1"/>
</dbReference>
<dbReference type="GO" id="GO:0035493">
    <property type="term" value="P:SNARE complex assembly"/>
    <property type="evidence" value="ECO:0007669"/>
    <property type="project" value="TreeGrafter"/>
</dbReference>
<sequence length="689" mass="73794">MSSLLPFDFRCIGHLIGVSLRCAPLQVRLPSPRRRRHHHHHHHPVGPPTVGADDDTDGTLGDAAPSTTEAVSVSRHSSSVRSSRRAPTPSRSPVTSSPPPPPPPPPTQHTVSLEASAPTRLLSFHFPRLCLEMYYTASVAPRRVVASPPTTVYTSEVARGSSHPCWRAIPASQLRECSAALEAELAFHYTAACVGEAVQWMARTSGVEAAAPAADLCVYRCRVDMRDVVYAGPTVEEADATLSRLLLLEEQQTQTSSPRSRHGTRPIVFLRCVDGVFVPRLCLAWISSAATALLEEMRVARTRSFAPPPTTADLQAVCVSPAALHTIGGRTSIAATAATQAVAACEEVPWSRAASSVGWLYPPTAVPRTGLLRTSVDEVKAAALTTLAWQRLATAEETRLATLAATVNAAEATHAAERAQEVRCAALRVQLSAAREQLTLTTLELESLREQVEQRQRRLQQEEEAHATLQRYALHAASAEAQAQSREAAREEEAQRARLRAQLARSRQQRARELSLVYRVELSAHYASPACARAADAKDHINKCALPILVAGGTDADAASSLVASSAEDMHDEAIALGHAGHILVVLSTLYSCALPHPVLLGSGQSHVLVSPNMSPAQALASPGTVAEAHRYPLFCSRATERPLMMAGVHLLLRDGAALATAMGKSERRVLAASDRLGALLDLLLDSTG</sequence>
<reference evidence="4 5" key="1">
    <citation type="journal article" date="2021" name="MBio">
        <title>A New Model Trypanosomatid, Novymonas esmeraldas: Genomic Perception of Its 'Candidatus Pandoraea novymonadis' Endosymbiont.</title>
        <authorList>
            <person name="Zakharova A."/>
            <person name="Saura A."/>
            <person name="Butenko A."/>
            <person name="Podesvova L."/>
            <person name="Warmusova S."/>
            <person name="Kostygov A.Y."/>
            <person name="Nenarokova A."/>
            <person name="Lukes J."/>
            <person name="Opperdoes F.R."/>
            <person name="Yurchenko V."/>
        </authorList>
    </citation>
    <scope>NUCLEOTIDE SEQUENCE [LARGE SCALE GENOMIC DNA]</scope>
    <source>
        <strain evidence="4 5">E262AT.01</strain>
    </source>
</reference>
<organism evidence="4 5">
    <name type="scientific">Novymonas esmeraldas</name>
    <dbReference type="NCBI Taxonomy" id="1808958"/>
    <lineage>
        <taxon>Eukaryota</taxon>
        <taxon>Discoba</taxon>
        <taxon>Euglenozoa</taxon>
        <taxon>Kinetoplastea</taxon>
        <taxon>Metakinetoplastina</taxon>
        <taxon>Trypanosomatida</taxon>
        <taxon>Trypanosomatidae</taxon>
        <taxon>Novymonas</taxon>
    </lineage>
</organism>
<feature type="coiled-coil region" evidence="2">
    <location>
        <begin position="431"/>
        <end position="509"/>
    </location>
</feature>
<comment type="caution">
    <text evidence="4">The sequence shown here is derived from an EMBL/GenBank/DDBJ whole genome shotgun (WGS) entry which is preliminary data.</text>
</comment>
<feature type="region of interest" description="Disordered" evidence="3">
    <location>
        <begin position="32"/>
        <end position="111"/>
    </location>
</feature>
<accession>A0AAW0EW43</accession>
<feature type="compositionally biased region" description="Pro residues" evidence="3">
    <location>
        <begin position="96"/>
        <end position="107"/>
    </location>
</feature>
<keyword evidence="5" id="KW-1185">Reference proteome</keyword>
<gene>
    <name evidence="4" type="ORF">NESM_000727600</name>
</gene>
<dbReference type="AlphaFoldDB" id="A0AAW0EW43"/>
<proteinExistence type="predicted"/>
<evidence type="ECO:0000313" key="4">
    <source>
        <dbReference type="EMBL" id="KAK7197752.1"/>
    </source>
</evidence>
<dbReference type="GO" id="GO:0000323">
    <property type="term" value="C:lytic vacuole"/>
    <property type="evidence" value="ECO:0007669"/>
    <property type="project" value="TreeGrafter"/>
</dbReference>
<evidence type="ECO:0000313" key="5">
    <source>
        <dbReference type="Proteomes" id="UP001430356"/>
    </source>
</evidence>
<feature type="compositionally biased region" description="Low complexity" evidence="3">
    <location>
        <begin position="58"/>
        <end position="95"/>
    </location>
</feature>
<dbReference type="GO" id="GO:0005768">
    <property type="term" value="C:endosome"/>
    <property type="evidence" value="ECO:0007669"/>
    <property type="project" value="TreeGrafter"/>
</dbReference>